<keyword evidence="2 5" id="KW-0812">Transmembrane</keyword>
<organism evidence="6 7">
    <name type="scientific">Cohnella soli</name>
    <dbReference type="NCBI Taxonomy" id="425005"/>
    <lineage>
        <taxon>Bacteria</taxon>
        <taxon>Bacillati</taxon>
        <taxon>Bacillota</taxon>
        <taxon>Bacilli</taxon>
        <taxon>Bacillales</taxon>
        <taxon>Paenibacillaceae</taxon>
        <taxon>Cohnella</taxon>
    </lineage>
</organism>
<feature type="transmembrane region" description="Helical" evidence="5">
    <location>
        <begin position="150"/>
        <end position="170"/>
    </location>
</feature>
<proteinExistence type="predicted"/>
<comment type="subcellular location">
    <subcellularLocation>
        <location evidence="1">Membrane</location>
        <topology evidence="1">Multi-pass membrane protein</topology>
    </subcellularLocation>
</comment>
<dbReference type="Proteomes" id="UP001596113">
    <property type="component" value="Unassembled WGS sequence"/>
</dbReference>
<dbReference type="PANTHER" id="PTHR30249">
    <property type="entry name" value="PUTATIVE SEROTONIN TRANSPORTER"/>
    <property type="match status" value="1"/>
</dbReference>
<keyword evidence="7" id="KW-1185">Reference proteome</keyword>
<keyword evidence="4 5" id="KW-0472">Membrane</keyword>
<name>A0ABW0HVC9_9BACL</name>
<evidence type="ECO:0000256" key="2">
    <source>
        <dbReference type="ARBA" id="ARBA00022692"/>
    </source>
</evidence>
<gene>
    <name evidence="6" type="ORF">ACFPOF_19225</name>
</gene>
<accession>A0ABW0HVC9</accession>
<reference evidence="7" key="1">
    <citation type="journal article" date="2019" name="Int. J. Syst. Evol. Microbiol.">
        <title>The Global Catalogue of Microorganisms (GCM) 10K type strain sequencing project: providing services to taxonomists for standard genome sequencing and annotation.</title>
        <authorList>
            <consortium name="The Broad Institute Genomics Platform"/>
            <consortium name="The Broad Institute Genome Sequencing Center for Infectious Disease"/>
            <person name="Wu L."/>
            <person name="Ma J."/>
        </authorList>
    </citation>
    <scope>NUCLEOTIDE SEQUENCE [LARGE SCALE GENOMIC DNA]</scope>
    <source>
        <strain evidence="7">CGMCC 1.18575</strain>
    </source>
</reference>
<dbReference type="Pfam" id="PF04172">
    <property type="entry name" value="LrgB"/>
    <property type="match status" value="1"/>
</dbReference>
<evidence type="ECO:0000313" key="7">
    <source>
        <dbReference type="Proteomes" id="UP001596113"/>
    </source>
</evidence>
<evidence type="ECO:0000256" key="3">
    <source>
        <dbReference type="ARBA" id="ARBA00022989"/>
    </source>
</evidence>
<feature type="transmembrane region" description="Helical" evidence="5">
    <location>
        <begin position="63"/>
        <end position="82"/>
    </location>
</feature>
<dbReference type="EMBL" id="JBHSMI010000028">
    <property type="protein sequence ID" value="MFC5404878.1"/>
    <property type="molecule type" value="Genomic_DNA"/>
</dbReference>
<dbReference type="InterPro" id="IPR007300">
    <property type="entry name" value="CidB/LrgB"/>
</dbReference>
<keyword evidence="3 5" id="KW-1133">Transmembrane helix</keyword>
<sequence length="230" mass="24035">MTKLDLMVSSPLFGVALTVGFYAIAQLLNRRWTWLHPLFLTAGGMIVFLALTGIPYADYKAGGDIVGFFLGPATVALAVPLYESMKRLKGKVRAVIVGVTVGSASGMLAVYLLTLVLGASRDTLLSMLPKSATSPIAIELARQLGGTPELGGVFAVLTGLLGSMLGPAFLRFARVRSDIGIGTAVGTASHGIGTARLIRESVAQGGISGFAMSLSSIITPILCIPVQWWL</sequence>
<evidence type="ECO:0000313" key="6">
    <source>
        <dbReference type="EMBL" id="MFC5404878.1"/>
    </source>
</evidence>
<feature type="transmembrane region" description="Helical" evidence="5">
    <location>
        <begin position="37"/>
        <end position="57"/>
    </location>
</feature>
<feature type="transmembrane region" description="Helical" evidence="5">
    <location>
        <begin position="6"/>
        <end position="25"/>
    </location>
</feature>
<feature type="transmembrane region" description="Helical" evidence="5">
    <location>
        <begin position="206"/>
        <end position="229"/>
    </location>
</feature>
<feature type="transmembrane region" description="Helical" evidence="5">
    <location>
        <begin position="94"/>
        <end position="119"/>
    </location>
</feature>
<evidence type="ECO:0000256" key="4">
    <source>
        <dbReference type="ARBA" id="ARBA00023136"/>
    </source>
</evidence>
<dbReference type="PANTHER" id="PTHR30249:SF0">
    <property type="entry name" value="PLASTIDAL GLYCOLATE_GLYCERATE TRANSLOCATOR 1, CHLOROPLASTIC"/>
    <property type="match status" value="1"/>
</dbReference>
<comment type="caution">
    <text evidence="6">The sequence shown here is derived from an EMBL/GenBank/DDBJ whole genome shotgun (WGS) entry which is preliminary data.</text>
</comment>
<dbReference type="RefSeq" id="WP_378135561.1">
    <property type="nucleotide sequence ID" value="NZ_JBHSMI010000028.1"/>
</dbReference>
<evidence type="ECO:0000256" key="1">
    <source>
        <dbReference type="ARBA" id="ARBA00004141"/>
    </source>
</evidence>
<evidence type="ECO:0000256" key="5">
    <source>
        <dbReference type="SAM" id="Phobius"/>
    </source>
</evidence>
<protein>
    <submittedName>
        <fullName evidence="6">LrgB family protein</fullName>
    </submittedName>
</protein>